<keyword evidence="15" id="KW-0175">Coiled coil</keyword>
<sequence length="247" mass="26775">MKIDWSTLGLQTVNLLVLLWLLQRYLFRPVAKIIAERQAAARALISDAEAAKIAARKELDAMTAERAQLAARRADAIAQIEHDASQQRDALLAAAHEDADRVRAEAIAQMQRDRAALADEASARAVILAVDIARKLLARMPESTRVEPFIDGLVDGVNRLSPAARQQLIGDASLQLTAPRALTADEQRACEAALAAALGHPVVWHAQIDGTLVAGLELVGRHGIVSNSWRDQLEQVHNGLLNDDGHV</sequence>
<keyword evidence="2 13" id="KW-0813">Transport</keyword>
<protein>
    <recommendedName>
        <fullName evidence="13">ATP synthase subunit b</fullName>
    </recommendedName>
    <alternativeName>
        <fullName evidence="13">ATP synthase F(0) sector subunit b</fullName>
    </alternativeName>
    <alternativeName>
        <fullName evidence="13">ATPase subunit I</fullName>
    </alternativeName>
    <alternativeName>
        <fullName evidence="13">F-type ATPase subunit b</fullName>
        <shortName evidence="13">F-ATPase subunit b</shortName>
    </alternativeName>
</protein>
<keyword evidence="3 13" id="KW-0138">CF(0)</keyword>
<evidence type="ECO:0000256" key="5">
    <source>
        <dbReference type="ARBA" id="ARBA00022781"/>
    </source>
</evidence>
<proteinExistence type="inferred from homology"/>
<evidence type="ECO:0000256" key="15">
    <source>
        <dbReference type="SAM" id="Coils"/>
    </source>
</evidence>
<evidence type="ECO:0000256" key="1">
    <source>
        <dbReference type="ARBA" id="ARBA00005513"/>
    </source>
</evidence>
<name>A0ABU8IRJ7_9BURK</name>
<dbReference type="PANTHER" id="PTHR33445">
    <property type="entry name" value="ATP SYNTHASE SUBUNIT B', CHLOROPLASTIC"/>
    <property type="match status" value="1"/>
</dbReference>
<comment type="subcellular location">
    <subcellularLocation>
        <location evidence="13">Cell membrane</location>
        <topology evidence="13">Single-pass membrane protein</topology>
    </subcellularLocation>
    <subcellularLocation>
        <location evidence="12">Endomembrane system</location>
        <topology evidence="12">Single-pass membrane protein</topology>
    </subcellularLocation>
</comment>
<keyword evidence="4 13" id="KW-0812">Transmembrane</keyword>
<evidence type="ECO:0000256" key="14">
    <source>
        <dbReference type="RuleBase" id="RU003848"/>
    </source>
</evidence>
<gene>
    <name evidence="13" type="primary">atpF</name>
    <name evidence="16" type="ORF">H3V53_12900</name>
</gene>
<evidence type="ECO:0000313" key="16">
    <source>
        <dbReference type="EMBL" id="MEI5998063.1"/>
    </source>
</evidence>
<dbReference type="EMBL" id="JACFYJ010000017">
    <property type="protein sequence ID" value="MEI5998063.1"/>
    <property type="molecule type" value="Genomic_DNA"/>
</dbReference>
<keyword evidence="7 13" id="KW-0406">Ion transport</keyword>
<evidence type="ECO:0000256" key="4">
    <source>
        <dbReference type="ARBA" id="ARBA00022692"/>
    </source>
</evidence>
<comment type="subunit">
    <text evidence="13">F-type ATPases have 2 components, F(1) - the catalytic core - and F(0) - the membrane proton channel. F(1) has five subunits: alpha(3), beta(3), gamma(1), delta(1), epsilon(1). F(0) has three main subunits: a(1), b(2) and c(10-14). The alpha and beta chains form an alternating ring which encloses part of the gamma chain. F(1) is attached to F(0) by a central stalk formed by the gamma and epsilon chains, while a peripheral stalk is formed by the delta and b chains.</text>
</comment>
<keyword evidence="17" id="KW-1185">Reference proteome</keyword>
<evidence type="ECO:0000256" key="10">
    <source>
        <dbReference type="ARBA" id="ARBA00025198"/>
    </source>
</evidence>
<dbReference type="CDD" id="cd06503">
    <property type="entry name" value="ATP-synt_Fo_b"/>
    <property type="match status" value="1"/>
</dbReference>
<feature type="coiled-coil region" evidence="15">
    <location>
        <begin position="45"/>
        <end position="79"/>
    </location>
</feature>
<keyword evidence="6 13" id="KW-1133">Transmembrane helix</keyword>
<comment type="function">
    <text evidence="11">Component of the F(0) channel, it forms part of the peripheral stalk, linking F(1) to F(0). The b'-subunit is a diverged and duplicated form of b found in plants and photosynthetic bacteria.</text>
</comment>
<comment type="caution">
    <text evidence="16">The sequence shown here is derived from an EMBL/GenBank/DDBJ whole genome shotgun (WGS) entry which is preliminary data.</text>
</comment>
<accession>A0ABU8IRJ7</accession>
<evidence type="ECO:0000256" key="3">
    <source>
        <dbReference type="ARBA" id="ARBA00022547"/>
    </source>
</evidence>
<organism evidence="16 17">
    <name type="scientific">Paraburkholderia bengalensis</name>
    <dbReference type="NCBI Taxonomy" id="2747562"/>
    <lineage>
        <taxon>Bacteria</taxon>
        <taxon>Pseudomonadati</taxon>
        <taxon>Pseudomonadota</taxon>
        <taxon>Betaproteobacteria</taxon>
        <taxon>Burkholderiales</taxon>
        <taxon>Burkholderiaceae</taxon>
        <taxon>Paraburkholderia</taxon>
    </lineage>
</organism>
<dbReference type="HAMAP" id="MF_01398">
    <property type="entry name" value="ATP_synth_b_bprime"/>
    <property type="match status" value="1"/>
</dbReference>
<evidence type="ECO:0000256" key="11">
    <source>
        <dbReference type="ARBA" id="ARBA00025614"/>
    </source>
</evidence>
<dbReference type="InterPro" id="IPR002146">
    <property type="entry name" value="ATP_synth_b/b'su_bac/chlpt"/>
</dbReference>
<dbReference type="Proteomes" id="UP001386437">
    <property type="component" value="Unassembled WGS sequence"/>
</dbReference>
<dbReference type="RefSeq" id="WP_336598262.1">
    <property type="nucleotide sequence ID" value="NZ_JACFYJ010000017.1"/>
</dbReference>
<keyword evidence="9 13" id="KW-0066">ATP synthesis</keyword>
<evidence type="ECO:0000256" key="12">
    <source>
        <dbReference type="ARBA" id="ARBA00037847"/>
    </source>
</evidence>
<keyword evidence="5 13" id="KW-0375">Hydrogen ion transport</keyword>
<evidence type="ECO:0000256" key="7">
    <source>
        <dbReference type="ARBA" id="ARBA00023065"/>
    </source>
</evidence>
<keyword evidence="8 13" id="KW-0472">Membrane</keyword>
<evidence type="ECO:0000313" key="17">
    <source>
        <dbReference type="Proteomes" id="UP001386437"/>
    </source>
</evidence>
<comment type="function">
    <text evidence="10 13">F(1)F(0) ATP synthase produces ATP from ADP in the presence of a proton or sodium gradient. F-type ATPases consist of two structural domains, F(1) containing the extramembraneous catalytic core and F(0) containing the membrane proton channel, linked together by a central stalk and a peripheral stalk. During catalysis, ATP synthesis in the catalytic domain of F(1) is coupled via a rotary mechanism of the central stalk subunits to proton translocation.</text>
</comment>
<dbReference type="PANTHER" id="PTHR33445:SF2">
    <property type="entry name" value="ATP SYNTHASE SUBUNIT B', CHLOROPLASTIC"/>
    <property type="match status" value="1"/>
</dbReference>
<keyword evidence="13" id="KW-1003">Cell membrane</keyword>
<dbReference type="Pfam" id="PF00430">
    <property type="entry name" value="ATP-synt_B"/>
    <property type="match status" value="1"/>
</dbReference>
<evidence type="ECO:0000256" key="8">
    <source>
        <dbReference type="ARBA" id="ARBA00023136"/>
    </source>
</evidence>
<evidence type="ECO:0000256" key="9">
    <source>
        <dbReference type="ARBA" id="ARBA00023310"/>
    </source>
</evidence>
<evidence type="ECO:0000256" key="2">
    <source>
        <dbReference type="ARBA" id="ARBA00022448"/>
    </source>
</evidence>
<reference evidence="16 17" key="1">
    <citation type="journal article" date="2022" name="Arch. Microbiol.">
        <title>Paraburkholderia bengalensis sp. nov. isolated from roots of Oryza sativa, IR64.</title>
        <authorList>
            <person name="Nag P."/>
            <person name="Mondal N."/>
            <person name="Sarkar J."/>
            <person name="Das S."/>
        </authorList>
    </citation>
    <scope>NUCLEOTIDE SEQUENCE [LARGE SCALE GENOMIC DNA]</scope>
    <source>
        <strain evidence="16 17">IR64_4_BI</strain>
    </source>
</reference>
<evidence type="ECO:0000256" key="13">
    <source>
        <dbReference type="HAMAP-Rule" id="MF_01398"/>
    </source>
</evidence>
<evidence type="ECO:0000256" key="6">
    <source>
        <dbReference type="ARBA" id="ARBA00022989"/>
    </source>
</evidence>
<dbReference type="InterPro" id="IPR050059">
    <property type="entry name" value="ATP_synthase_B_chain"/>
</dbReference>
<comment type="similarity">
    <text evidence="1 13 14">Belongs to the ATPase B chain family.</text>
</comment>